<dbReference type="AlphaFoldDB" id="A0A814DGH1"/>
<dbReference type="CDD" id="cd05819">
    <property type="entry name" value="NHL"/>
    <property type="match status" value="1"/>
</dbReference>
<dbReference type="InterPro" id="IPR050952">
    <property type="entry name" value="TRIM-NHL_E3_ligases"/>
</dbReference>
<keyword evidence="3" id="KW-0812">Transmembrane</keyword>
<reference evidence="4" key="1">
    <citation type="submission" date="2021-02" db="EMBL/GenBank/DDBJ databases">
        <authorList>
            <person name="Nowell W R."/>
        </authorList>
    </citation>
    <scope>NUCLEOTIDE SEQUENCE</scope>
</reference>
<dbReference type="Proteomes" id="UP000663860">
    <property type="component" value="Unassembled WGS sequence"/>
</dbReference>
<gene>
    <name evidence="4" type="ORF">IZO911_LOCUS15159</name>
</gene>
<keyword evidence="1" id="KW-0677">Repeat</keyword>
<evidence type="ECO:0000256" key="2">
    <source>
        <dbReference type="PROSITE-ProRule" id="PRU00504"/>
    </source>
</evidence>
<dbReference type="GO" id="GO:0008270">
    <property type="term" value="F:zinc ion binding"/>
    <property type="evidence" value="ECO:0007669"/>
    <property type="project" value="UniProtKB-KW"/>
</dbReference>
<dbReference type="PANTHER" id="PTHR24104:SF25">
    <property type="entry name" value="PROTEIN LIN-41"/>
    <property type="match status" value="1"/>
</dbReference>
<dbReference type="SUPFAM" id="SSF101898">
    <property type="entry name" value="NHL repeat"/>
    <property type="match status" value="1"/>
</dbReference>
<comment type="caution">
    <text evidence="4">The sequence shown here is derived from an EMBL/GenBank/DDBJ whole genome shotgun (WGS) entry which is preliminary data.</text>
</comment>
<evidence type="ECO:0000256" key="3">
    <source>
        <dbReference type="SAM" id="Phobius"/>
    </source>
</evidence>
<keyword evidence="3" id="KW-0472">Membrane</keyword>
<keyword evidence="3" id="KW-1133">Transmembrane helix</keyword>
<feature type="transmembrane region" description="Helical" evidence="3">
    <location>
        <begin position="5"/>
        <end position="25"/>
    </location>
</feature>
<evidence type="ECO:0000256" key="1">
    <source>
        <dbReference type="ARBA" id="ARBA00022737"/>
    </source>
</evidence>
<sequence>MTYQLLVIIVVINAIGFINSTILYVNVSYTAVWAENAITVAGLSNGTAGKSNTTLNSPRGLGISSDDILYIAEWNNARIVVVNLTSLQVINIFGSGPGSAIGQFNHPYDVMIVNQSLYVYDSSNQRIQQWSRNGTNPSTILTGTFGLGFHEFKDKNNNLYISVYYSNVVVRFAPNSQVAITIAGTGVAGSLSNQLNSPNGIYVDDNLTLYIAEHKNHRISMWKYGSLSGITVAGTGIAGSSLQQLNEPTDVVKLGSDSGICIAACTGTTGTQMNQLYAPVSIAFDSTGSLYTSDYHNNRVQKFQFLYNANQAAITTTGQSIATVPTTKITTTTKRRLITTPTNNNQEISASFTISGTTIMACYLIFMTLYYNY</sequence>
<dbReference type="PANTHER" id="PTHR24104">
    <property type="entry name" value="E3 UBIQUITIN-PROTEIN LIGASE NHLRC1-RELATED"/>
    <property type="match status" value="1"/>
</dbReference>
<dbReference type="Gene3D" id="2.40.10.500">
    <property type="match status" value="1"/>
</dbReference>
<dbReference type="EMBL" id="CAJNOE010000129">
    <property type="protein sequence ID" value="CAF0953825.1"/>
    <property type="molecule type" value="Genomic_DNA"/>
</dbReference>
<feature type="repeat" description="NHL" evidence="2">
    <location>
        <begin position="263"/>
        <end position="306"/>
    </location>
</feature>
<feature type="transmembrane region" description="Helical" evidence="3">
    <location>
        <begin position="348"/>
        <end position="371"/>
    </location>
</feature>
<dbReference type="InterPro" id="IPR001258">
    <property type="entry name" value="NHL_repeat"/>
</dbReference>
<dbReference type="PROSITE" id="PS51125">
    <property type="entry name" value="NHL"/>
    <property type="match status" value="1"/>
</dbReference>
<accession>A0A814DGH1</accession>
<evidence type="ECO:0000313" key="4">
    <source>
        <dbReference type="EMBL" id="CAF0953825.1"/>
    </source>
</evidence>
<name>A0A814DGH1_9BILA</name>
<evidence type="ECO:0000313" key="5">
    <source>
        <dbReference type="Proteomes" id="UP000663860"/>
    </source>
</evidence>
<proteinExistence type="predicted"/>
<evidence type="ECO:0008006" key="6">
    <source>
        <dbReference type="Google" id="ProtNLM"/>
    </source>
</evidence>
<dbReference type="Pfam" id="PF01436">
    <property type="entry name" value="NHL"/>
    <property type="match status" value="2"/>
</dbReference>
<dbReference type="InterPro" id="IPR011042">
    <property type="entry name" value="6-blade_b-propeller_TolB-like"/>
</dbReference>
<dbReference type="Gene3D" id="2.120.10.30">
    <property type="entry name" value="TolB, C-terminal domain"/>
    <property type="match status" value="2"/>
</dbReference>
<organism evidence="4 5">
    <name type="scientific">Adineta steineri</name>
    <dbReference type="NCBI Taxonomy" id="433720"/>
    <lineage>
        <taxon>Eukaryota</taxon>
        <taxon>Metazoa</taxon>
        <taxon>Spiralia</taxon>
        <taxon>Gnathifera</taxon>
        <taxon>Rotifera</taxon>
        <taxon>Eurotatoria</taxon>
        <taxon>Bdelloidea</taxon>
        <taxon>Adinetida</taxon>
        <taxon>Adinetidae</taxon>
        <taxon>Adineta</taxon>
    </lineage>
</organism>
<protein>
    <recommendedName>
        <fullName evidence="6">NHL repeat containing protein-like protein</fullName>
    </recommendedName>
</protein>